<gene>
    <name evidence="1" type="ORF">CEQ48_01365</name>
</gene>
<sequence>MTTKLNHNSRNHRGSLGLKTPRVGSPFEAFVSFVAHCLPMIFKQICLKCILRKSITQTHVQRQKL</sequence>
<accession>A0AAU8WH44</accession>
<name>A0AAU8WH44_9VIBR</name>
<dbReference type="EMBL" id="CP022352">
    <property type="protein sequence ID" value="ASK53483.1"/>
    <property type="molecule type" value="Genomic_DNA"/>
</dbReference>
<protein>
    <submittedName>
        <fullName evidence="1">Uncharacterized protein</fullName>
    </submittedName>
</protein>
<dbReference type="Proteomes" id="UP000198371">
    <property type="component" value="Chromosome 2"/>
</dbReference>
<evidence type="ECO:0000313" key="2">
    <source>
        <dbReference type="Proteomes" id="UP000198371"/>
    </source>
</evidence>
<keyword evidence="2" id="KW-1185">Reference proteome</keyword>
<reference evidence="2" key="1">
    <citation type="journal article" date="2017" name="Genome Announc.">
        <title>Complete Genome Sequence of Vibrio sp. Strain 2521-89, a Close Relative of Vibrio cholerae Isolated from Lake Water in New Mexico, USA.</title>
        <authorList>
            <person name="Liang K."/>
            <person name="Orata F.D."/>
            <person name="Winkjer N.S."/>
            <person name="Rowe L.A."/>
            <person name="Tarr C.L."/>
            <person name="Boucher Y."/>
        </authorList>
    </citation>
    <scope>NUCLEOTIDE SEQUENCE [LARGE SCALE GENOMIC DNA]</scope>
    <source>
        <strain evidence="2">2521-89</strain>
    </source>
</reference>
<dbReference type="AlphaFoldDB" id="A0AAU8WH44"/>
<proteinExistence type="predicted"/>
<dbReference type="KEGG" id="vti:CEQ48_01365"/>
<reference evidence="1 2" key="2">
    <citation type="submission" date="2017-06" db="EMBL/GenBank/DDBJ databases">
        <title>Complete genome sequence of Vibrio sp. 2521-89, a close relative of Vibrio cholerae isolated from lake water in New Mexico, USA.</title>
        <authorList>
            <person name="Liang K."/>
            <person name="Orata F.D."/>
            <person name="Winkjer N.S."/>
            <person name="Tarr C.L."/>
            <person name="Boucher Y."/>
        </authorList>
    </citation>
    <scope>NUCLEOTIDE SEQUENCE [LARGE SCALE GENOMIC DNA]</scope>
    <source>
        <strain evidence="1 2">2521-89</strain>
    </source>
</reference>
<organism evidence="1 2">
    <name type="scientific">Vibrio tarriae</name>
    <dbReference type="NCBI Taxonomy" id="2014742"/>
    <lineage>
        <taxon>Bacteria</taxon>
        <taxon>Pseudomonadati</taxon>
        <taxon>Pseudomonadota</taxon>
        <taxon>Gammaproteobacteria</taxon>
        <taxon>Vibrionales</taxon>
        <taxon>Vibrionaceae</taxon>
        <taxon>Vibrio</taxon>
    </lineage>
</organism>
<evidence type="ECO:0000313" key="1">
    <source>
        <dbReference type="EMBL" id="ASK53483.1"/>
    </source>
</evidence>